<keyword evidence="1" id="KW-0812">Transmembrane</keyword>
<name>A0ABW3CFL0_9ACTN</name>
<comment type="caution">
    <text evidence="2">The sequence shown here is derived from an EMBL/GenBank/DDBJ whole genome shotgun (WGS) entry which is preliminary data.</text>
</comment>
<gene>
    <name evidence="2" type="ORF">ACFQ07_13575</name>
</gene>
<keyword evidence="1" id="KW-1133">Transmembrane helix</keyword>
<sequence length="125" mass="13352">MNDPSITRPLWRVRLAFCYLTLAACLPYLTLKALWLSGADIGLDAEAADQMHSAKFMVANAVTMGMELTAVLVAFTFTYPFGRRLPAWLVLFPMWVGTGLLAPIALGAPLGMLVQAVAGGSPLPG</sequence>
<feature type="transmembrane region" description="Helical" evidence="1">
    <location>
        <begin position="16"/>
        <end position="36"/>
    </location>
</feature>
<dbReference type="EMBL" id="JBHTIR010002020">
    <property type="protein sequence ID" value="MFD0853265.1"/>
    <property type="molecule type" value="Genomic_DNA"/>
</dbReference>
<evidence type="ECO:0000313" key="2">
    <source>
        <dbReference type="EMBL" id="MFD0853265.1"/>
    </source>
</evidence>
<evidence type="ECO:0000256" key="1">
    <source>
        <dbReference type="SAM" id="Phobius"/>
    </source>
</evidence>
<keyword evidence="3" id="KW-1185">Reference proteome</keyword>
<dbReference type="Proteomes" id="UP001597083">
    <property type="component" value="Unassembled WGS sequence"/>
</dbReference>
<evidence type="ECO:0008006" key="4">
    <source>
        <dbReference type="Google" id="ProtNLM"/>
    </source>
</evidence>
<feature type="transmembrane region" description="Helical" evidence="1">
    <location>
        <begin position="89"/>
        <end position="118"/>
    </location>
</feature>
<keyword evidence="1" id="KW-0472">Membrane</keyword>
<proteinExistence type="predicted"/>
<accession>A0ABW3CFL0</accession>
<organism evidence="2 3">
    <name type="scientific">Actinomadura adrarensis</name>
    <dbReference type="NCBI Taxonomy" id="1819600"/>
    <lineage>
        <taxon>Bacteria</taxon>
        <taxon>Bacillati</taxon>
        <taxon>Actinomycetota</taxon>
        <taxon>Actinomycetes</taxon>
        <taxon>Streptosporangiales</taxon>
        <taxon>Thermomonosporaceae</taxon>
        <taxon>Actinomadura</taxon>
    </lineage>
</organism>
<evidence type="ECO:0000313" key="3">
    <source>
        <dbReference type="Proteomes" id="UP001597083"/>
    </source>
</evidence>
<reference evidence="3" key="1">
    <citation type="journal article" date="2019" name="Int. J. Syst. Evol. Microbiol.">
        <title>The Global Catalogue of Microorganisms (GCM) 10K type strain sequencing project: providing services to taxonomists for standard genome sequencing and annotation.</title>
        <authorList>
            <consortium name="The Broad Institute Genomics Platform"/>
            <consortium name="The Broad Institute Genome Sequencing Center for Infectious Disease"/>
            <person name="Wu L."/>
            <person name="Ma J."/>
        </authorList>
    </citation>
    <scope>NUCLEOTIDE SEQUENCE [LARGE SCALE GENOMIC DNA]</scope>
    <source>
        <strain evidence="3">JCM 31696</strain>
    </source>
</reference>
<feature type="transmembrane region" description="Helical" evidence="1">
    <location>
        <begin position="56"/>
        <end position="77"/>
    </location>
</feature>
<protein>
    <recommendedName>
        <fullName evidence="4">DUF2834 domain-containing protein</fullName>
    </recommendedName>
</protein>
<feature type="non-terminal residue" evidence="2">
    <location>
        <position position="125"/>
    </location>
</feature>